<evidence type="ECO:0000313" key="1">
    <source>
        <dbReference type="EMBL" id="KAI3714871.1"/>
    </source>
</evidence>
<gene>
    <name evidence="1" type="ORF">L6452_21831</name>
</gene>
<protein>
    <submittedName>
        <fullName evidence="1">Uncharacterized protein</fullName>
    </submittedName>
</protein>
<sequence length="82" mass="9448">MTEVYPRERAAMEEKICVSIIWQFIPSSPPFPVFFPITLRRSFHPLHTNLLSEINIKKTLTVSIIFSKGSKDFKLTSPVIVK</sequence>
<dbReference type="EMBL" id="CM042053">
    <property type="protein sequence ID" value="KAI3714871.1"/>
    <property type="molecule type" value="Genomic_DNA"/>
</dbReference>
<organism evidence="1 2">
    <name type="scientific">Arctium lappa</name>
    <name type="common">Greater burdock</name>
    <name type="synonym">Lappa major</name>
    <dbReference type="NCBI Taxonomy" id="4217"/>
    <lineage>
        <taxon>Eukaryota</taxon>
        <taxon>Viridiplantae</taxon>
        <taxon>Streptophyta</taxon>
        <taxon>Embryophyta</taxon>
        <taxon>Tracheophyta</taxon>
        <taxon>Spermatophyta</taxon>
        <taxon>Magnoliopsida</taxon>
        <taxon>eudicotyledons</taxon>
        <taxon>Gunneridae</taxon>
        <taxon>Pentapetalae</taxon>
        <taxon>asterids</taxon>
        <taxon>campanulids</taxon>
        <taxon>Asterales</taxon>
        <taxon>Asteraceae</taxon>
        <taxon>Carduoideae</taxon>
        <taxon>Cardueae</taxon>
        <taxon>Arctiinae</taxon>
        <taxon>Arctium</taxon>
    </lineage>
</organism>
<keyword evidence="2" id="KW-1185">Reference proteome</keyword>
<name>A0ACB9AYS7_ARCLA</name>
<proteinExistence type="predicted"/>
<comment type="caution">
    <text evidence="1">The sequence shown here is derived from an EMBL/GenBank/DDBJ whole genome shotgun (WGS) entry which is preliminary data.</text>
</comment>
<reference evidence="2" key="1">
    <citation type="journal article" date="2022" name="Mol. Ecol. Resour.">
        <title>The genomes of chicory, endive, great burdock and yacon provide insights into Asteraceae palaeo-polyploidization history and plant inulin production.</title>
        <authorList>
            <person name="Fan W."/>
            <person name="Wang S."/>
            <person name="Wang H."/>
            <person name="Wang A."/>
            <person name="Jiang F."/>
            <person name="Liu H."/>
            <person name="Zhao H."/>
            <person name="Xu D."/>
            <person name="Zhang Y."/>
        </authorList>
    </citation>
    <scope>NUCLEOTIDE SEQUENCE [LARGE SCALE GENOMIC DNA]</scope>
    <source>
        <strain evidence="2">cv. Niubang</strain>
    </source>
</reference>
<accession>A0ACB9AYS7</accession>
<evidence type="ECO:0000313" key="2">
    <source>
        <dbReference type="Proteomes" id="UP001055879"/>
    </source>
</evidence>
<reference evidence="1 2" key="2">
    <citation type="journal article" date="2022" name="Mol. Ecol. Resour.">
        <title>The genomes of chicory, endive, great burdock and yacon provide insights into Asteraceae paleo-polyploidization history and plant inulin production.</title>
        <authorList>
            <person name="Fan W."/>
            <person name="Wang S."/>
            <person name="Wang H."/>
            <person name="Wang A."/>
            <person name="Jiang F."/>
            <person name="Liu H."/>
            <person name="Zhao H."/>
            <person name="Xu D."/>
            <person name="Zhang Y."/>
        </authorList>
    </citation>
    <scope>NUCLEOTIDE SEQUENCE [LARGE SCALE GENOMIC DNA]</scope>
    <source>
        <strain evidence="2">cv. Niubang</strain>
    </source>
</reference>
<dbReference type="Proteomes" id="UP001055879">
    <property type="component" value="Linkage Group LG07"/>
</dbReference>